<dbReference type="PANTHER" id="PTHR10091">
    <property type="entry name" value="ALDOSE-1-EPIMERASE"/>
    <property type="match status" value="1"/>
</dbReference>
<organism evidence="4 5">
    <name type="scientific">Notoacmeibacter ruber</name>
    <dbReference type="NCBI Taxonomy" id="2670375"/>
    <lineage>
        <taxon>Bacteria</taxon>
        <taxon>Pseudomonadati</taxon>
        <taxon>Pseudomonadota</taxon>
        <taxon>Alphaproteobacteria</taxon>
        <taxon>Hyphomicrobiales</taxon>
        <taxon>Notoacmeibacteraceae</taxon>
        <taxon>Notoacmeibacter</taxon>
    </lineage>
</organism>
<name>A0A3L7JHU8_9HYPH</name>
<evidence type="ECO:0000256" key="3">
    <source>
        <dbReference type="ARBA" id="ARBA00023277"/>
    </source>
</evidence>
<keyword evidence="3" id="KW-0119">Carbohydrate metabolism</keyword>
<proteinExistence type="inferred from homology"/>
<protein>
    <submittedName>
        <fullName evidence="4">Galactose mutarotase</fullName>
    </submittedName>
</protein>
<dbReference type="PANTHER" id="PTHR10091:SF0">
    <property type="entry name" value="GALACTOSE MUTAROTASE"/>
    <property type="match status" value="1"/>
</dbReference>
<dbReference type="EMBL" id="RCWN01000001">
    <property type="protein sequence ID" value="RLQ89201.1"/>
    <property type="molecule type" value="Genomic_DNA"/>
</dbReference>
<dbReference type="RefSeq" id="WP_121646168.1">
    <property type="nucleotide sequence ID" value="NZ_RCWN01000001.1"/>
</dbReference>
<dbReference type="GO" id="GO:0033499">
    <property type="term" value="P:galactose catabolic process via UDP-galactose, Leloir pathway"/>
    <property type="evidence" value="ECO:0007669"/>
    <property type="project" value="TreeGrafter"/>
</dbReference>
<sequence>MAKPDTIILRSEALTAMIVCRGAALYDLRLVGHPYPLVLSSREKQGPLSPPFAGAVVGRFANRIADARFQLDGVRYNLDANDGPNCLHGGRDGLSQRDWTIEDVAPSSCRLSCALPDGHMGFPGTCETVANWSVEGRSLRLTLSGRTDAPTIWSPTAHPYFNLADGGATSIDNHTVQILAGSYLPVDANGIPAGEPATTEGSPFDFRQPRPIGDTVCDHNFCLHETENRGLADAARLSCRASGVAMRLRTDRPGLQFYTGDAIPPEGATGLGGIMYGPRSGLCLETQIWPDAPNRPDFPEAIFRPEKNAQTTTEWVFETRDVPIL</sequence>
<dbReference type="InterPro" id="IPR014718">
    <property type="entry name" value="GH-type_carb-bd"/>
</dbReference>
<dbReference type="Proteomes" id="UP000281094">
    <property type="component" value="Unassembled WGS sequence"/>
</dbReference>
<dbReference type="GO" id="GO:0030246">
    <property type="term" value="F:carbohydrate binding"/>
    <property type="evidence" value="ECO:0007669"/>
    <property type="project" value="InterPro"/>
</dbReference>
<dbReference type="CDD" id="cd09019">
    <property type="entry name" value="galactose_mutarotase_like"/>
    <property type="match status" value="1"/>
</dbReference>
<comment type="caution">
    <text evidence="4">The sequence shown here is derived from an EMBL/GenBank/DDBJ whole genome shotgun (WGS) entry which is preliminary data.</text>
</comment>
<dbReference type="GO" id="GO:0004034">
    <property type="term" value="F:aldose 1-epimerase activity"/>
    <property type="evidence" value="ECO:0007669"/>
    <property type="project" value="TreeGrafter"/>
</dbReference>
<evidence type="ECO:0000256" key="1">
    <source>
        <dbReference type="ARBA" id="ARBA00006206"/>
    </source>
</evidence>
<dbReference type="SUPFAM" id="SSF74650">
    <property type="entry name" value="Galactose mutarotase-like"/>
    <property type="match status" value="1"/>
</dbReference>
<dbReference type="InterPro" id="IPR008183">
    <property type="entry name" value="Aldose_1/G6P_1-epimerase"/>
</dbReference>
<dbReference type="Pfam" id="PF01263">
    <property type="entry name" value="Aldose_epim"/>
    <property type="match status" value="1"/>
</dbReference>
<evidence type="ECO:0000313" key="5">
    <source>
        <dbReference type="Proteomes" id="UP000281094"/>
    </source>
</evidence>
<reference evidence="4 5" key="1">
    <citation type="submission" date="2018-10" db="EMBL/GenBank/DDBJ databases">
        <title>Notoacmeibacter sp. M2BS9Y-3-1, whole genome shotgun sequence.</title>
        <authorList>
            <person name="Tuo L."/>
        </authorList>
    </citation>
    <scope>NUCLEOTIDE SEQUENCE [LARGE SCALE GENOMIC DNA]</scope>
    <source>
        <strain evidence="4 5">M2BS9Y-3-1</strain>
    </source>
</reference>
<dbReference type="AlphaFoldDB" id="A0A3L7JHU8"/>
<evidence type="ECO:0000313" key="4">
    <source>
        <dbReference type="EMBL" id="RLQ89201.1"/>
    </source>
</evidence>
<dbReference type="GO" id="GO:0006006">
    <property type="term" value="P:glucose metabolic process"/>
    <property type="evidence" value="ECO:0007669"/>
    <property type="project" value="TreeGrafter"/>
</dbReference>
<gene>
    <name evidence="4" type="ORF">D8780_14070</name>
</gene>
<comment type="similarity">
    <text evidence="1">Belongs to the aldose epimerase family.</text>
</comment>
<dbReference type="Gene3D" id="2.70.98.10">
    <property type="match status" value="1"/>
</dbReference>
<accession>A0A3L7JHU8</accession>
<evidence type="ECO:0000256" key="2">
    <source>
        <dbReference type="ARBA" id="ARBA00023235"/>
    </source>
</evidence>
<keyword evidence="5" id="KW-1185">Reference proteome</keyword>
<keyword evidence="2" id="KW-0413">Isomerase</keyword>
<dbReference type="InterPro" id="IPR047215">
    <property type="entry name" value="Galactose_mutarotase-like"/>
</dbReference>
<dbReference type="InterPro" id="IPR011013">
    <property type="entry name" value="Gal_mutarotase_sf_dom"/>
</dbReference>